<evidence type="ECO:0000313" key="1">
    <source>
        <dbReference type="EMBL" id="ALR75858.1"/>
    </source>
</evidence>
<dbReference type="OrthoDB" id="1029638at2"/>
<gene>
    <name evidence="1" type="ORF">AO703_05935</name>
</gene>
<dbReference type="RefSeq" id="WP_062740592.1">
    <property type="nucleotide sequence ID" value="NZ_CP012871.1"/>
</dbReference>
<evidence type="ECO:0000313" key="2">
    <source>
        <dbReference type="Proteomes" id="UP000069162"/>
    </source>
</evidence>
<dbReference type="AlphaFoldDB" id="A0A806X3J8"/>
<dbReference type="Proteomes" id="UP000069162">
    <property type="component" value="Chromosome"/>
</dbReference>
<proteinExistence type="predicted"/>
<dbReference type="KEGG" id="kle:AO703_05935"/>
<dbReference type="EMBL" id="CP012871">
    <property type="protein sequence ID" value="ALR75858.1"/>
    <property type="molecule type" value="Genomic_DNA"/>
</dbReference>
<organism evidence="1 2">
    <name type="scientific">[Enterobacter] lignolyticus</name>
    <dbReference type="NCBI Taxonomy" id="1334193"/>
    <lineage>
        <taxon>Bacteria</taxon>
        <taxon>Pseudomonadati</taxon>
        <taxon>Pseudomonadota</taxon>
        <taxon>Gammaproteobacteria</taxon>
        <taxon>Enterobacterales</taxon>
        <taxon>Enterobacteriaceae</taxon>
        <taxon>Pluralibacter</taxon>
    </lineage>
</organism>
<name>A0A806X3J8_9ENTR</name>
<accession>A0A806X3J8</accession>
<reference evidence="2" key="1">
    <citation type="submission" date="2015-10" db="EMBL/GenBank/DDBJ databases">
        <title>Complete Genome Sequencing of Klebsiella sp. strain G5.</title>
        <authorList>
            <person name="Chan K.-G."/>
            <person name="Chen J.-W."/>
        </authorList>
    </citation>
    <scope>NUCLEOTIDE SEQUENCE [LARGE SCALE GENOMIC DNA]</scope>
    <source>
        <strain evidence="2">G5</strain>
    </source>
</reference>
<sequence>MSLGNWVLEPGEALTRFCVSASREERFAEFFTGEAMDMTMDYHFQNGTGPSEETFCRQIFRQQMAERSIDPAQALPRSQVTFVGESDTVSFSSFNRLPFHVQRWLEVELHAESAGLYPFQLSTCGGVRIWRDGAAVASFTPFTRNTQQSCDVLLPLAAGKNTLLVHLEELFERDTHFVLRLIYRGDVSLGVSLPNVEAKTLDALTHFASGMRPELTAWNNQARIRLAAAAPAYTVHLEGEIHGMGNDNFTPRQVDFGAVSPASEALTLEIPRDIGPAHYQIALRMRCEDVCITRAIGVNVMQPLGAAEPSGKLQERKLQALRHTARHGMDRTSRLLAMLHCGEVTDAATPLLLDTLQRISAREDCSDFSLVPLLWIWRDHEGEHFPPALWRRVRSTILGYRYWLDEPGNDVMWFWSENHTLCFHAAQYLAGQMFPNDLFLASGRSGEQQREIAARRLAQWFDAVEQHGFVEWNSAPYYPVDYIGLFALYELAADAWISERAKALIDRLMLLSSLHYQAGIAAGTMGRVYEKELLAGVLTELSAYGNVAWGGGWYNRKCASLPLFCASDYQPPVDTHRYATLQQGTLSASYQAGGGNIVVWKAPGVSLSSCVDHHTGKRGHQQHLVDVQFASHYDAKLWVNHPGDDEPGGEKRPSYWSGNGVLPRVMQVDNRAMQIYCLPEGEAFPWTHLYLPGEAFDRVISTAHSCVVKAGEAFAAICCSAPLTAVTQGMTAGNEYRAQGHRVAWYIEAGHGDASDFDAFCQRMSTLSVRLDDSDTAVAATAEGELMRLDLQGRCQVEGVERAFPADAGCHPIVIYRGDAQ</sequence>
<protein>
    <submittedName>
        <fullName evidence="1">Uncharacterized protein</fullName>
    </submittedName>
</protein>